<comment type="caution">
    <text evidence="1">The sequence shown here is derived from an EMBL/GenBank/DDBJ whole genome shotgun (WGS) entry which is preliminary data.</text>
</comment>
<dbReference type="EMBL" id="JACJFM010000006">
    <property type="protein sequence ID" value="MBB1486365.1"/>
    <property type="molecule type" value="Genomic_DNA"/>
</dbReference>
<proteinExistence type="predicted"/>
<dbReference type="Gene3D" id="3.10.129.10">
    <property type="entry name" value="Hotdog Thioesterase"/>
    <property type="match status" value="1"/>
</dbReference>
<dbReference type="AlphaFoldDB" id="A0A839IMB4"/>
<dbReference type="InterPro" id="IPR050563">
    <property type="entry name" value="4-hydroxybenzoyl-CoA_TE"/>
</dbReference>
<evidence type="ECO:0000313" key="1">
    <source>
        <dbReference type="EMBL" id="MBB1486365.1"/>
    </source>
</evidence>
<keyword evidence="2" id="KW-1185">Reference proteome</keyword>
<dbReference type="PANTHER" id="PTHR31793:SF24">
    <property type="entry name" value="LONG-CHAIN ACYL-COA THIOESTERASE FADM"/>
    <property type="match status" value="1"/>
</dbReference>
<protein>
    <submittedName>
        <fullName evidence="1">Thioesterase family protein</fullName>
    </submittedName>
</protein>
<dbReference type="Pfam" id="PF13279">
    <property type="entry name" value="4HBT_2"/>
    <property type="match status" value="1"/>
</dbReference>
<dbReference type="RefSeq" id="WP_182808133.1">
    <property type="nucleotide sequence ID" value="NZ_JACJFM010000006.1"/>
</dbReference>
<dbReference type="CDD" id="cd00586">
    <property type="entry name" value="4HBT"/>
    <property type="match status" value="1"/>
</dbReference>
<reference evidence="1 2" key="1">
    <citation type="submission" date="2020-08" db="EMBL/GenBank/DDBJ databases">
        <title>Oceanospirillum sp. nov. isolated from marine sediment.</title>
        <authorList>
            <person name="Ji X."/>
        </authorList>
    </citation>
    <scope>NUCLEOTIDE SEQUENCE [LARGE SCALE GENOMIC DNA]</scope>
    <source>
        <strain evidence="1 2">D5</strain>
    </source>
</reference>
<dbReference type="InterPro" id="IPR029069">
    <property type="entry name" value="HotDog_dom_sf"/>
</dbReference>
<accession>A0A839IMB4</accession>
<dbReference type="SUPFAM" id="SSF54637">
    <property type="entry name" value="Thioesterase/thiol ester dehydrase-isomerase"/>
    <property type="match status" value="1"/>
</dbReference>
<gene>
    <name evidence="1" type="ORF">H4O21_07065</name>
</gene>
<organism evidence="1 2">
    <name type="scientific">Oceanospirillum sediminis</name>
    <dbReference type="NCBI Taxonomy" id="2760088"/>
    <lineage>
        <taxon>Bacteria</taxon>
        <taxon>Pseudomonadati</taxon>
        <taxon>Pseudomonadota</taxon>
        <taxon>Gammaproteobacteria</taxon>
        <taxon>Oceanospirillales</taxon>
        <taxon>Oceanospirillaceae</taxon>
        <taxon>Oceanospirillum</taxon>
    </lineage>
</organism>
<name>A0A839IMB4_9GAMM</name>
<dbReference type="GO" id="GO:0047617">
    <property type="term" value="F:fatty acyl-CoA hydrolase activity"/>
    <property type="evidence" value="ECO:0007669"/>
    <property type="project" value="TreeGrafter"/>
</dbReference>
<dbReference type="PANTHER" id="PTHR31793">
    <property type="entry name" value="4-HYDROXYBENZOYL-COA THIOESTERASE FAMILY MEMBER"/>
    <property type="match status" value="1"/>
</dbReference>
<sequence>MSQQKTAQPFDNALFQKTFEVRWSDCDANKHMRHSAYADFCAHARVGFMQQIGMDQKWLEEQGLGPVLFKEETEYFRELFMGEEVIVTVEPGDPTGSEKSIQVVNRIYRQNGDLAATHRAVFGWFDSKERRVVTLPEKIRQVCLLDFEQPRTVIR</sequence>
<evidence type="ECO:0000313" key="2">
    <source>
        <dbReference type="Proteomes" id="UP000565262"/>
    </source>
</evidence>
<dbReference type="Proteomes" id="UP000565262">
    <property type="component" value="Unassembled WGS sequence"/>
</dbReference>